<evidence type="ECO:0000313" key="2">
    <source>
        <dbReference type="EMBL" id="RIH62904.1"/>
    </source>
</evidence>
<feature type="chain" id="PRO_5017360056" evidence="1">
    <location>
        <begin position="22"/>
        <end position="699"/>
    </location>
</feature>
<dbReference type="Proteomes" id="UP000266441">
    <property type="component" value="Unassembled WGS sequence"/>
</dbReference>
<feature type="signal peptide" evidence="1">
    <location>
        <begin position="1"/>
        <end position="21"/>
    </location>
</feature>
<organism evidence="2 3">
    <name type="scientific">Mariniphaga sediminis</name>
    <dbReference type="NCBI Taxonomy" id="1628158"/>
    <lineage>
        <taxon>Bacteria</taxon>
        <taxon>Pseudomonadati</taxon>
        <taxon>Bacteroidota</taxon>
        <taxon>Bacteroidia</taxon>
        <taxon>Marinilabiliales</taxon>
        <taxon>Prolixibacteraceae</taxon>
        <taxon>Mariniphaga</taxon>
    </lineage>
</organism>
<dbReference type="EMBL" id="QWET01000031">
    <property type="protein sequence ID" value="RIH62904.1"/>
    <property type="molecule type" value="Genomic_DNA"/>
</dbReference>
<dbReference type="Gene3D" id="2.60.120.430">
    <property type="entry name" value="Galactose-binding lectin"/>
    <property type="match status" value="1"/>
</dbReference>
<keyword evidence="1" id="KW-0732">Signal</keyword>
<proteinExistence type="predicted"/>
<reference evidence="2 3" key="1">
    <citation type="journal article" date="2015" name="Int. J. Syst. Evol. Microbiol.">
        <title>Mariniphaga sediminis sp. nov., isolated from coastal sediment.</title>
        <authorList>
            <person name="Wang F.Q."/>
            <person name="Shen Q.Y."/>
            <person name="Chen G.J."/>
            <person name="Du Z.J."/>
        </authorList>
    </citation>
    <scope>NUCLEOTIDE SEQUENCE [LARGE SCALE GENOMIC DNA]</scope>
    <source>
        <strain evidence="2 3">SY21</strain>
    </source>
</reference>
<sequence length="699" mass="80198">MKSLIYALLICSQFIFQTTLAQNCKKLDEWTQSVELEFPDVDFKQLRSGSNTYNRIKYNLLSDKYFKPVFGNSFEKLKKGKRSVIHSKISKCGNSSSPLNRGRVDLMFTKDFESVKRLTFYMGTVFITDRWYGEAVKIVQEIRLLRNDYNHAIEKIKRKEVSFSELNDSKNLLKTKYSILLPSELDYFAELIQQSETEIANSTLLDKSKALSVLNNSLISLHTLRTFKSNNQLLVSKADRETIKSVDRSIERKTDEILGSLIPMEKNKVKNISLDETGVAKIDELYRNTYKDYGAFLQHALLTELIGEIEQKKTQIISSISNDIYVKVKNAQTEEELKNIEGLYLSNVSGENSNMKEIHNAISERNREFIAKERQRVEAERNRKQEINRIATEQQRIKNRRVQAVKNKRRELNLKYGTYFPTLDDLFEVLSLVPLIKNPVRVEDKRRFIAKVQTFGFELANDNGNLYADINTFKNNRNYELKTLKFNANNNRGLAIAAKCIFPNAPRDIIELYAMELNSEYRERTNPYFNKKEGNVSLLKESSQYIKSGGTIYYYEIDDGTLEVSALGNFDASGVVSTERLNHNTLKVNSYSNITDIRLNEGDVITFSAWGSVTLGFMAGSASPAGVNGFELYSISSRHKHGSLIGRIDKGNWFYIGNARTIVAPASGRLELKINDFDRSNNDGFFYVAYSIETQKKRN</sequence>
<name>A0A399CS18_9BACT</name>
<keyword evidence="3" id="KW-1185">Reference proteome</keyword>
<evidence type="ECO:0000256" key="1">
    <source>
        <dbReference type="SAM" id="SignalP"/>
    </source>
</evidence>
<gene>
    <name evidence="2" type="ORF">D1164_22425</name>
</gene>
<comment type="caution">
    <text evidence="2">The sequence shown here is derived from an EMBL/GenBank/DDBJ whole genome shotgun (WGS) entry which is preliminary data.</text>
</comment>
<accession>A0A399CS18</accession>
<protein>
    <submittedName>
        <fullName evidence="2">Uncharacterized protein</fullName>
    </submittedName>
</protein>
<dbReference type="AlphaFoldDB" id="A0A399CS18"/>
<evidence type="ECO:0000313" key="3">
    <source>
        <dbReference type="Proteomes" id="UP000266441"/>
    </source>
</evidence>